<evidence type="ECO:0000259" key="8">
    <source>
        <dbReference type="Pfam" id="PF07174"/>
    </source>
</evidence>
<protein>
    <recommendedName>
        <fullName evidence="3">Alanine and proline-rich secreted protein Apa</fullName>
    </recommendedName>
    <alternativeName>
        <fullName evidence="6">Fibronectin attachment protein</fullName>
    </alternativeName>
</protein>
<evidence type="ECO:0000256" key="6">
    <source>
        <dbReference type="ARBA" id="ARBA00031042"/>
    </source>
</evidence>
<dbReference type="EMBL" id="AMRA01000059">
    <property type="protein sequence ID" value="EKF23632.1"/>
    <property type="molecule type" value="Genomic_DNA"/>
</dbReference>
<dbReference type="AlphaFoldDB" id="K5BF66"/>
<dbReference type="InterPro" id="IPR010801">
    <property type="entry name" value="FAP"/>
</dbReference>
<comment type="caution">
    <text evidence="9">The sequence shown here is derived from an EMBL/GenBank/DDBJ whole genome shotgun (WGS) entry which is preliminary data.</text>
</comment>
<feature type="region of interest" description="Disordered" evidence="7">
    <location>
        <begin position="166"/>
        <end position="222"/>
    </location>
</feature>
<keyword evidence="4" id="KW-0964">Secreted</keyword>
<evidence type="ECO:0000256" key="3">
    <source>
        <dbReference type="ARBA" id="ARBA00016054"/>
    </source>
</evidence>
<name>K5BF66_MYCHD</name>
<evidence type="ECO:0000313" key="9">
    <source>
        <dbReference type="EMBL" id="EKF23632.1"/>
    </source>
</evidence>
<evidence type="ECO:0000256" key="5">
    <source>
        <dbReference type="ARBA" id="ARBA00022729"/>
    </source>
</evidence>
<comment type="similarity">
    <text evidence="2">Belongs to the Apa family.</text>
</comment>
<dbReference type="STRING" id="1122247.GCA_000379865_01385"/>
<dbReference type="Pfam" id="PF07174">
    <property type="entry name" value="FAP"/>
    <property type="match status" value="1"/>
</dbReference>
<dbReference type="GO" id="GO:0050840">
    <property type="term" value="F:extracellular matrix binding"/>
    <property type="evidence" value="ECO:0007669"/>
    <property type="project" value="InterPro"/>
</dbReference>
<dbReference type="PATRIC" id="fig|1122247.3.peg.2244"/>
<feature type="compositionally biased region" description="Low complexity" evidence="7">
    <location>
        <begin position="200"/>
        <end position="212"/>
    </location>
</feature>
<evidence type="ECO:0000256" key="7">
    <source>
        <dbReference type="SAM" id="MobiDB-lite"/>
    </source>
</evidence>
<proteinExistence type="inferred from homology"/>
<gene>
    <name evidence="9" type="primary">apa</name>
    <name evidence="9" type="ORF">C731_2334</name>
</gene>
<comment type="subcellular location">
    <subcellularLocation>
        <location evidence="1">Secreted</location>
    </subcellularLocation>
</comment>
<dbReference type="eggNOG" id="ENOG50346X3">
    <property type="taxonomic scope" value="Bacteria"/>
</dbReference>
<dbReference type="Proteomes" id="UP000006265">
    <property type="component" value="Unassembled WGS sequence"/>
</dbReference>
<accession>K5BF66</accession>
<evidence type="ECO:0000256" key="4">
    <source>
        <dbReference type="ARBA" id="ARBA00022525"/>
    </source>
</evidence>
<evidence type="ECO:0000256" key="1">
    <source>
        <dbReference type="ARBA" id="ARBA00004613"/>
    </source>
</evidence>
<evidence type="ECO:0000256" key="2">
    <source>
        <dbReference type="ARBA" id="ARBA00005477"/>
    </source>
</evidence>
<keyword evidence="10" id="KW-1185">Reference proteome</keyword>
<organism evidence="9 10">
    <name type="scientific">Mycolicibacterium hassiacum (strain DSM 44199 / CIP 105218 / JCM 12690 / 3849)</name>
    <name type="common">Mycobacterium hassiacum</name>
    <dbReference type="NCBI Taxonomy" id="1122247"/>
    <lineage>
        <taxon>Bacteria</taxon>
        <taxon>Bacillati</taxon>
        <taxon>Actinomycetota</taxon>
        <taxon>Actinomycetes</taxon>
        <taxon>Mycobacteriales</taxon>
        <taxon>Mycobacteriaceae</taxon>
        <taxon>Mycolicibacterium</taxon>
    </lineage>
</organism>
<feature type="domain" description="Fibronectin-attachment" evidence="8">
    <location>
        <begin position="2"/>
        <end position="180"/>
    </location>
</feature>
<keyword evidence="5" id="KW-0732">Signal</keyword>
<sequence length="222" mass="23184">MNNAAGGLSFLVPEGWEVNDSTQLSYGQALLTKIPPPGGQAPTDTSVLLGRLDLKLFAGAETDNTKAAQRLASDMGEFFMPFPGTRINQETVQLDADGLPGVASYYEVKFTDPNKPNGQIWAGVVGKPIAPGTPRGQRTPQRWFVVWLGTADNPVPKAEAVALAQSIRPYSPPPPPAPDPNAPVPPPDPNAPPPDPNAPGGPRVGVPVPVAPEDAPGMLPPS</sequence>
<feature type="compositionally biased region" description="Pro residues" evidence="7">
    <location>
        <begin position="170"/>
        <end position="199"/>
    </location>
</feature>
<dbReference type="GO" id="GO:0005576">
    <property type="term" value="C:extracellular region"/>
    <property type="evidence" value="ECO:0007669"/>
    <property type="project" value="UniProtKB-SubCell"/>
</dbReference>
<reference evidence="9 10" key="1">
    <citation type="journal article" date="2012" name="J. Bacteriol.">
        <title>Genome sequence of Mycobacterium hassiacum DSM 44199, a rare source of heat-stable mycobacterial proteins.</title>
        <authorList>
            <person name="Tiago I."/>
            <person name="Maranha A."/>
            <person name="Mendes V."/>
            <person name="Alarico S."/>
            <person name="Moynihan P.J."/>
            <person name="Clarke A.J."/>
            <person name="Macedo-Ribeiro S."/>
            <person name="Pereira P.J."/>
            <person name="Empadinhas N."/>
        </authorList>
    </citation>
    <scope>NUCLEOTIDE SEQUENCE [LARGE SCALE GENOMIC DNA]</scope>
    <source>
        <strain evidence="10">DSM 44199 / CIP 105218 / JCM 12690 / 3849</strain>
    </source>
</reference>
<evidence type="ECO:0000313" key="10">
    <source>
        <dbReference type="Proteomes" id="UP000006265"/>
    </source>
</evidence>